<protein>
    <submittedName>
        <fullName evidence="1">RloB-like protein</fullName>
    </submittedName>
</protein>
<dbReference type="Pfam" id="PF13707">
    <property type="entry name" value="RloB"/>
    <property type="match status" value="1"/>
</dbReference>
<sequence>MRKYIEENSLKSSDEAWLVVDKDKWRDDQLIELHRWSQEADNYGLALSNPKFEYWLLLHFEEGTGVANSRDCTKRLQRHLPGYEKGIDSRKITREMISKAIERAKRRDTPPCTDWPRTTGTTVYKLVEHIQKAETSVTP</sequence>
<dbReference type="EMBL" id="CAADFX010000027">
    <property type="protein sequence ID" value="VFK55087.1"/>
    <property type="molecule type" value="Genomic_DNA"/>
</dbReference>
<name>A0A450ZMW7_9GAMM</name>
<dbReference type="InterPro" id="IPR025591">
    <property type="entry name" value="RloB"/>
</dbReference>
<organism evidence="1">
    <name type="scientific">Candidatus Kentrum sp. TUN</name>
    <dbReference type="NCBI Taxonomy" id="2126343"/>
    <lineage>
        <taxon>Bacteria</taxon>
        <taxon>Pseudomonadati</taxon>
        <taxon>Pseudomonadota</taxon>
        <taxon>Gammaproteobacteria</taxon>
        <taxon>Candidatus Kentrum</taxon>
    </lineage>
</organism>
<dbReference type="AlphaFoldDB" id="A0A450ZMW7"/>
<gene>
    <name evidence="1" type="ORF">BECKTUN1418D_GA0071000_10275</name>
</gene>
<evidence type="ECO:0000313" key="1">
    <source>
        <dbReference type="EMBL" id="VFK55087.1"/>
    </source>
</evidence>
<proteinExistence type="predicted"/>
<accession>A0A450ZMW7</accession>
<reference evidence="1" key="1">
    <citation type="submission" date="2019-02" db="EMBL/GenBank/DDBJ databases">
        <authorList>
            <person name="Gruber-Vodicka R. H."/>
            <person name="Seah K. B. B."/>
        </authorList>
    </citation>
    <scope>NUCLEOTIDE SEQUENCE</scope>
    <source>
        <strain evidence="1">BECK_BY1</strain>
    </source>
</reference>